<comment type="caution">
    <text evidence="1">The sequence shown here is derived from an EMBL/GenBank/DDBJ whole genome shotgun (WGS) entry which is preliminary data.</text>
</comment>
<evidence type="ECO:0000313" key="1">
    <source>
        <dbReference type="EMBL" id="MBB4044052.1"/>
    </source>
</evidence>
<name>A0A840D6L4_9BACE</name>
<organism evidence="1 2">
    <name type="scientific">Bacteroides reticulotermitis</name>
    <dbReference type="NCBI Taxonomy" id="1133319"/>
    <lineage>
        <taxon>Bacteria</taxon>
        <taxon>Pseudomonadati</taxon>
        <taxon>Bacteroidota</taxon>
        <taxon>Bacteroidia</taxon>
        <taxon>Bacteroidales</taxon>
        <taxon>Bacteroidaceae</taxon>
        <taxon>Bacteroides</taxon>
    </lineage>
</organism>
<reference evidence="1" key="1">
    <citation type="submission" date="2020-08" db="EMBL/GenBank/DDBJ databases">
        <title>Genomic Encyclopedia of Type Strains, Phase IV (KMG-IV): sequencing the most valuable type-strain genomes for metagenomic binning, comparative biology and taxonomic classification.</title>
        <authorList>
            <person name="Goeker M."/>
        </authorList>
    </citation>
    <scope>NUCLEOTIDE SEQUENCE [LARGE SCALE GENOMIC DNA]</scope>
    <source>
        <strain evidence="1">DSM 105720</strain>
    </source>
</reference>
<protein>
    <submittedName>
        <fullName evidence="1">Uncharacterized protein</fullName>
    </submittedName>
</protein>
<evidence type="ECO:0000313" key="2">
    <source>
        <dbReference type="Proteomes" id="UP000560658"/>
    </source>
</evidence>
<sequence length="35" mass="4143">MKKDINSAHKHLRDLIDNTPLIFEKERRVIYSGGF</sequence>
<dbReference type="AlphaFoldDB" id="A0A840D6L4"/>
<dbReference type="Proteomes" id="UP000560658">
    <property type="component" value="Unassembled WGS sequence"/>
</dbReference>
<keyword evidence="2" id="KW-1185">Reference proteome</keyword>
<dbReference type="EMBL" id="JACIER010000006">
    <property type="protein sequence ID" value="MBB4044052.1"/>
    <property type="molecule type" value="Genomic_DNA"/>
</dbReference>
<gene>
    <name evidence="1" type="ORF">GGR06_001841</name>
</gene>
<accession>A0A840D6L4</accession>
<proteinExistence type="predicted"/>